<dbReference type="PATRIC" id="fig|1096930.3.peg.421"/>
<accession>T0J5G0</accession>
<gene>
    <name evidence="2" type="ORF">L284_02165</name>
</gene>
<dbReference type="AlphaFoldDB" id="T0J5G0"/>
<evidence type="ECO:0000313" key="2">
    <source>
        <dbReference type="EMBL" id="EQB19385.1"/>
    </source>
</evidence>
<keyword evidence="3" id="KW-1185">Reference proteome</keyword>
<dbReference type="Proteomes" id="UP000015527">
    <property type="component" value="Unassembled WGS sequence"/>
</dbReference>
<dbReference type="EMBL" id="ATHL01000018">
    <property type="protein sequence ID" value="EQB19385.1"/>
    <property type="molecule type" value="Genomic_DNA"/>
</dbReference>
<evidence type="ECO:0000256" key="1">
    <source>
        <dbReference type="SAM" id="SignalP"/>
    </source>
</evidence>
<name>T0J5G0_9SPHN</name>
<organism evidence="2 3">
    <name type="scientific">Novosphingobium lindaniclasticum LE124</name>
    <dbReference type="NCBI Taxonomy" id="1096930"/>
    <lineage>
        <taxon>Bacteria</taxon>
        <taxon>Pseudomonadati</taxon>
        <taxon>Pseudomonadota</taxon>
        <taxon>Alphaproteobacteria</taxon>
        <taxon>Sphingomonadales</taxon>
        <taxon>Sphingomonadaceae</taxon>
        <taxon>Novosphingobium</taxon>
    </lineage>
</organism>
<dbReference type="RefSeq" id="WP_021232410.1">
    <property type="nucleotide sequence ID" value="NZ_ATHL01000018.1"/>
</dbReference>
<reference evidence="2 3" key="1">
    <citation type="journal article" date="2013" name="Genome Announc.">
        <title>Genome Sequence of Novosphingobium lindaniclasticum LE124T, Isolated from a Hexachlorocyclohexane Dumpsite.</title>
        <authorList>
            <person name="Saxena A."/>
            <person name="Nayyar N."/>
            <person name="Sangwan N."/>
            <person name="Kumari R."/>
            <person name="Khurana J.P."/>
            <person name="Lal R."/>
        </authorList>
    </citation>
    <scope>NUCLEOTIDE SEQUENCE [LARGE SCALE GENOMIC DNA]</scope>
    <source>
        <strain evidence="2 3">LE124</strain>
    </source>
</reference>
<proteinExistence type="predicted"/>
<feature type="chain" id="PRO_5004565585" evidence="1">
    <location>
        <begin position="23"/>
        <end position="75"/>
    </location>
</feature>
<evidence type="ECO:0000313" key="3">
    <source>
        <dbReference type="Proteomes" id="UP000015527"/>
    </source>
</evidence>
<sequence length="75" mass="7864">MIRKLMAAAAVAGLLAATPSMAANSCRDAKGKFVPCKTVVTKKTTTKVTTMTVKGKDGKCRFASGPKKGQFTRCP</sequence>
<comment type="caution">
    <text evidence="2">The sequence shown here is derived from an EMBL/GenBank/DDBJ whole genome shotgun (WGS) entry which is preliminary data.</text>
</comment>
<feature type="signal peptide" evidence="1">
    <location>
        <begin position="1"/>
        <end position="22"/>
    </location>
</feature>
<protein>
    <submittedName>
        <fullName evidence="2">Uncharacterized protein</fullName>
    </submittedName>
</protein>
<keyword evidence="1" id="KW-0732">Signal</keyword>